<organism evidence="19 20">
    <name type="scientific">Vicia faba</name>
    <name type="common">Broad bean</name>
    <name type="synonym">Faba vulgaris</name>
    <dbReference type="NCBI Taxonomy" id="3906"/>
    <lineage>
        <taxon>Eukaryota</taxon>
        <taxon>Viridiplantae</taxon>
        <taxon>Streptophyta</taxon>
        <taxon>Embryophyta</taxon>
        <taxon>Tracheophyta</taxon>
        <taxon>Spermatophyta</taxon>
        <taxon>Magnoliopsida</taxon>
        <taxon>eudicotyledons</taxon>
        <taxon>Gunneridae</taxon>
        <taxon>Pentapetalae</taxon>
        <taxon>rosids</taxon>
        <taxon>fabids</taxon>
        <taxon>Fabales</taxon>
        <taxon>Fabaceae</taxon>
        <taxon>Papilionoideae</taxon>
        <taxon>50 kb inversion clade</taxon>
        <taxon>NPAAA clade</taxon>
        <taxon>Hologalegina</taxon>
        <taxon>IRL clade</taxon>
        <taxon>Fabeae</taxon>
        <taxon>Vicia</taxon>
    </lineage>
</organism>
<dbReference type="PANTHER" id="PTHR24093:SF448">
    <property type="entry name" value="CALCIUM-TRANSPORTING ATPASE"/>
    <property type="match status" value="1"/>
</dbReference>
<dbReference type="Gene3D" id="3.40.1110.10">
    <property type="entry name" value="Calcium-transporting ATPase, cytoplasmic domain N"/>
    <property type="match status" value="1"/>
</dbReference>
<keyword evidence="4 17" id="KW-0109">Calcium transport</keyword>
<dbReference type="GO" id="GO:0005388">
    <property type="term" value="F:P-type calcium transporter activity"/>
    <property type="evidence" value="ECO:0007669"/>
    <property type="project" value="UniProtKB-EC"/>
</dbReference>
<dbReference type="InterPro" id="IPR036412">
    <property type="entry name" value="HAD-like_sf"/>
</dbReference>
<dbReference type="GO" id="GO:0005516">
    <property type="term" value="F:calmodulin binding"/>
    <property type="evidence" value="ECO:0007669"/>
    <property type="project" value="UniProtKB-KW"/>
</dbReference>
<dbReference type="Pfam" id="PF12515">
    <property type="entry name" value="CaATP_NAI"/>
    <property type="match status" value="1"/>
</dbReference>
<dbReference type="SMART" id="SM00831">
    <property type="entry name" value="Cation_ATPase_N"/>
    <property type="match status" value="1"/>
</dbReference>
<dbReference type="Pfam" id="PF13246">
    <property type="entry name" value="Cation_ATPase"/>
    <property type="match status" value="1"/>
</dbReference>
<dbReference type="InterPro" id="IPR006408">
    <property type="entry name" value="P-type_ATPase_IIB"/>
</dbReference>
<comment type="subcellular location">
    <subcellularLocation>
        <location evidence="1 17">Membrane</location>
        <topology evidence="1 17">Multi-pass membrane protein</topology>
    </subcellularLocation>
</comment>
<dbReference type="InterPro" id="IPR001757">
    <property type="entry name" value="P_typ_ATPase"/>
</dbReference>
<evidence type="ECO:0000256" key="10">
    <source>
        <dbReference type="ARBA" id="ARBA00022842"/>
    </source>
</evidence>
<dbReference type="SFLD" id="SFLDG00002">
    <property type="entry name" value="C1.7:_P-type_atpase_like"/>
    <property type="match status" value="1"/>
</dbReference>
<dbReference type="GO" id="GO:0016887">
    <property type="term" value="F:ATP hydrolysis activity"/>
    <property type="evidence" value="ECO:0007669"/>
    <property type="project" value="InterPro"/>
</dbReference>
<evidence type="ECO:0000256" key="6">
    <source>
        <dbReference type="ARBA" id="ARBA00022723"/>
    </source>
</evidence>
<dbReference type="Proteomes" id="UP001157006">
    <property type="component" value="Chromosome 6"/>
</dbReference>
<evidence type="ECO:0000256" key="17">
    <source>
        <dbReference type="RuleBase" id="RU361146"/>
    </source>
</evidence>
<feature type="domain" description="Cation-transporting P-type ATPase N-terminal" evidence="18">
    <location>
        <begin position="115"/>
        <end position="189"/>
    </location>
</feature>
<evidence type="ECO:0000259" key="18">
    <source>
        <dbReference type="SMART" id="SM00831"/>
    </source>
</evidence>
<keyword evidence="7 17" id="KW-0547">Nucleotide-binding</keyword>
<dbReference type="EC" id="7.2.2.10" evidence="17"/>
<evidence type="ECO:0000256" key="13">
    <source>
        <dbReference type="ARBA" id="ARBA00022989"/>
    </source>
</evidence>
<dbReference type="Pfam" id="PF08282">
    <property type="entry name" value="Hydrolase_3"/>
    <property type="match status" value="1"/>
</dbReference>
<keyword evidence="5 17" id="KW-0812">Transmembrane</keyword>
<feature type="transmembrane region" description="Helical" evidence="17">
    <location>
        <begin position="821"/>
        <end position="841"/>
    </location>
</feature>
<evidence type="ECO:0000256" key="5">
    <source>
        <dbReference type="ARBA" id="ARBA00022692"/>
    </source>
</evidence>
<comment type="caution">
    <text evidence="17">Lacks conserved residue(s) required for the propagation of feature annotation.</text>
</comment>
<dbReference type="InterPro" id="IPR024750">
    <property type="entry name" value="Ca_ATPase_N_dom"/>
</dbReference>
<dbReference type="SUPFAM" id="SSF56784">
    <property type="entry name" value="HAD-like"/>
    <property type="match status" value="1"/>
</dbReference>
<feature type="transmembrane region" description="Helical" evidence="17">
    <location>
        <begin position="396"/>
        <end position="425"/>
    </location>
</feature>
<comment type="similarity">
    <text evidence="2 17">Belongs to the cation transport ATPase (P-type) (TC 3.A.3) family. Type IIB subfamily.</text>
</comment>
<feature type="transmembrane region" description="Helical" evidence="17">
    <location>
        <begin position="172"/>
        <end position="191"/>
    </location>
</feature>
<dbReference type="CDD" id="cd02081">
    <property type="entry name" value="P-type_ATPase_Ca_PMCA-like"/>
    <property type="match status" value="1"/>
</dbReference>
<name>A0AAV1B390_VICFA</name>
<dbReference type="InterPro" id="IPR018303">
    <property type="entry name" value="ATPase_P-typ_P_site"/>
</dbReference>
<proteinExistence type="inferred from homology"/>
<dbReference type="SUPFAM" id="SSF81660">
    <property type="entry name" value="Metal cation-transporting ATPase, ATP-binding domain N"/>
    <property type="match status" value="1"/>
</dbReference>
<evidence type="ECO:0000256" key="16">
    <source>
        <dbReference type="ARBA" id="ARBA00048694"/>
    </source>
</evidence>
<evidence type="ECO:0000256" key="9">
    <source>
        <dbReference type="ARBA" id="ARBA00022840"/>
    </source>
</evidence>
<dbReference type="Gene3D" id="1.20.1110.10">
    <property type="entry name" value="Calcium-transporting ATPase, transmembrane domain"/>
    <property type="match status" value="1"/>
</dbReference>
<keyword evidence="8 17" id="KW-0106">Calcium</keyword>
<keyword evidence="6" id="KW-0479">Metal-binding</keyword>
<accession>A0AAV1B390</accession>
<evidence type="ECO:0000256" key="1">
    <source>
        <dbReference type="ARBA" id="ARBA00004141"/>
    </source>
</evidence>
<evidence type="ECO:0000256" key="14">
    <source>
        <dbReference type="ARBA" id="ARBA00023065"/>
    </source>
</evidence>
<dbReference type="FunFam" id="3.40.50.1000:FF:000011">
    <property type="entry name" value="Calcium-transporting ATPase"/>
    <property type="match status" value="1"/>
</dbReference>
<sequence length="1040" mass="114421">MEKYLRENFYVQPKRPSEDAQLRWRSAVSVVKNPRRRFRWVANLAQRADAEQKRKKLQEKIRVALCVQKAALHFITAGTRKTGNYMLSKEIQDAGFGINPDELASIVRSHDTKCLEHHEGVEGLAKAVRVKFQEGVSSSDVKHRQHIYGHNRHTEKPSRSFWMFVWDAMQDLTLIILILCSILSIGVGILTQGLPKGMYDGVGIILCIFLVVFVTSLSDYKQSLQFKDLDKEKKNVSIHITRDSRRQKVSIHELVVGDIVHLAIGDIVPADGLFISGFSLLIDESSLSGESEAVNADKQKPFLLCGTTVQDGSAKMLVTAVGMKTEWGRLMDTLNEGGDDETPLQVKLNGVATLIGKIGLGFALVTFLVLTGRFLLVKISHDSITKWSLDDASKLLSFFATAVIIIVVAVPEGLPLAVTLSLAFAMKKLMNDKALVRHLSACETMGSAGCICTDKTGTLTTNQMVVDKIWICEQTKAIKTGNFDDGVLKKSIPVEIFDLLLQSIFQNTASEVVKGEDGKNKVMGTPTESALLGFGLTLGGDTKFYNDKYKIMKVEPFNSNRKKMSVLVSLPDSTNKTRAFCKGASEIVVRMCDKVVNAEGKVVDLNEQLRNKINEAINGFACDALRTLCIAFKDMEGTTESDSSIPEDKYTLISIIGIKDPVRPGVKEAVKTCLAAGIIVRMVTGDNINTAKAIARECGILTDGLAIEGPDFRNKTQQEMEEIIPKLQVMARSLPLDKHTLVTHLRKDFNEVVAVTGDGTNDAPALHEADIGFAMGIAGTEVAKENADVIVMDDNFTTIVNVTRWGRSVYINIQKFVQFQLTVNVVALMLNFVSACVSGSAPLTAVQMLWVNMIMDTLGALALATEPPHDGLMKRPPIGRNAKFITGVMWRNIIGQSLYQTIVLLVLKFRGEQILNLNGPNATITLNTFIFNTFVFCQVFNEVNSRDMEKINVLEGLLSSWIFLIVMAATICFQIIIVEFLGAFAQTVPLSSDLWLISVMIGAVSLLVAVVLKCIPVPVKNYVATHHDGYEQLPSGPELA</sequence>
<dbReference type="SUPFAM" id="SSF81653">
    <property type="entry name" value="Calcium ATPase, transduction domain A"/>
    <property type="match status" value="1"/>
</dbReference>
<dbReference type="Gene3D" id="1.20.5.170">
    <property type="match status" value="1"/>
</dbReference>
<keyword evidence="12" id="KW-1278">Translocase</keyword>
<dbReference type="Gene3D" id="2.70.150.10">
    <property type="entry name" value="Calcium-transporting ATPase, cytoplasmic transduction domain A"/>
    <property type="match status" value="1"/>
</dbReference>
<feature type="transmembrane region" description="Helical" evidence="17">
    <location>
        <begin position="919"/>
        <end position="940"/>
    </location>
</feature>
<dbReference type="SUPFAM" id="SSF81665">
    <property type="entry name" value="Calcium ATPase, transmembrane domain M"/>
    <property type="match status" value="1"/>
</dbReference>
<dbReference type="InterPro" id="IPR044492">
    <property type="entry name" value="P_typ_ATPase_HD_dom"/>
</dbReference>
<evidence type="ECO:0000256" key="7">
    <source>
        <dbReference type="ARBA" id="ARBA00022741"/>
    </source>
</evidence>
<evidence type="ECO:0000313" key="19">
    <source>
        <dbReference type="EMBL" id="CAI8615912.1"/>
    </source>
</evidence>
<comment type="function">
    <text evidence="17">Catalyzes the hydrolysis of ATP coupled with the transport of calcium.</text>
</comment>
<keyword evidence="14 17" id="KW-0406">Ion transport</keyword>
<dbReference type="NCBIfam" id="TIGR01517">
    <property type="entry name" value="ATPase-IIB_Ca"/>
    <property type="match status" value="1"/>
</dbReference>
<dbReference type="InterPro" id="IPR004014">
    <property type="entry name" value="ATPase_P-typ_cation-transptr_N"/>
</dbReference>
<dbReference type="GO" id="GO:0005524">
    <property type="term" value="F:ATP binding"/>
    <property type="evidence" value="ECO:0007669"/>
    <property type="project" value="UniProtKB-KW"/>
</dbReference>
<evidence type="ECO:0000256" key="8">
    <source>
        <dbReference type="ARBA" id="ARBA00022837"/>
    </source>
</evidence>
<evidence type="ECO:0000256" key="15">
    <source>
        <dbReference type="ARBA" id="ARBA00023136"/>
    </source>
</evidence>
<keyword evidence="15 17" id="KW-0472">Membrane</keyword>
<dbReference type="AlphaFoldDB" id="A0AAV1B390"/>
<protein>
    <recommendedName>
        <fullName evidence="17">Calcium-transporting ATPase</fullName>
        <ecNumber evidence="17">7.2.2.10</ecNumber>
    </recommendedName>
</protein>
<dbReference type="InterPro" id="IPR008250">
    <property type="entry name" value="ATPase_P-typ_transduc_dom_A_sf"/>
</dbReference>
<dbReference type="FunFam" id="1.20.1110.10:FF:000039">
    <property type="entry name" value="Calcium-transporting ATPase"/>
    <property type="match status" value="1"/>
</dbReference>
<dbReference type="InterPro" id="IPR023298">
    <property type="entry name" value="ATPase_P-typ_TM_dom_sf"/>
</dbReference>
<dbReference type="Pfam" id="PF00690">
    <property type="entry name" value="Cation_ATPase_N"/>
    <property type="match status" value="1"/>
</dbReference>
<feature type="transmembrane region" description="Helical" evidence="17">
    <location>
        <begin position="961"/>
        <end position="982"/>
    </location>
</feature>
<keyword evidence="20" id="KW-1185">Reference proteome</keyword>
<dbReference type="EMBL" id="OX451741">
    <property type="protein sequence ID" value="CAI8615912.1"/>
    <property type="molecule type" value="Genomic_DNA"/>
</dbReference>
<dbReference type="PROSITE" id="PS00154">
    <property type="entry name" value="ATPASE_E1_E2"/>
    <property type="match status" value="1"/>
</dbReference>
<keyword evidence="3 17" id="KW-0813">Transport</keyword>
<evidence type="ECO:0000256" key="11">
    <source>
        <dbReference type="ARBA" id="ARBA00022860"/>
    </source>
</evidence>
<keyword evidence="13 17" id="KW-1133">Transmembrane helix</keyword>
<feature type="transmembrane region" description="Helical" evidence="17">
    <location>
        <begin position="994"/>
        <end position="1012"/>
    </location>
</feature>
<evidence type="ECO:0000256" key="12">
    <source>
        <dbReference type="ARBA" id="ARBA00022967"/>
    </source>
</evidence>
<comment type="catalytic activity">
    <reaction evidence="16 17">
        <text>Ca(2+)(in) + ATP + H2O = Ca(2+)(out) + ADP + phosphate + H(+)</text>
        <dbReference type="Rhea" id="RHEA:18105"/>
        <dbReference type="ChEBI" id="CHEBI:15377"/>
        <dbReference type="ChEBI" id="CHEBI:15378"/>
        <dbReference type="ChEBI" id="CHEBI:29108"/>
        <dbReference type="ChEBI" id="CHEBI:30616"/>
        <dbReference type="ChEBI" id="CHEBI:43474"/>
        <dbReference type="ChEBI" id="CHEBI:456216"/>
        <dbReference type="EC" id="7.2.2.10"/>
    </reaction>
</comment>
<dbReference type="PRINTS" id="PR00119">
    <property type="entry name" value="CATATPASE"/>
</dbReference>
<keyword evidence="10" id="KW-0460">Magnesium</keyword>
<evidence type="ECO:0000256" key="3">
    <source>
        <dbReference type="ARBA" id="ARBA00022448"/>
    </source>
</evidence>
<dbReference type="Pfam" id="PF00122">
    <property type="entry name" value="E1-E2_ATPase"/>
    <property type="match status" value="1"/>
</dbReference>
<dbReference type="PRINTS" id="PR00120">
    <property type="entry name" value="HATPASE"/>
</dbReference>
<dbReference type="NCBIfam" id="TIGR01494">
    <property type="entry name" value="ATPase_P-type"/>
    <property type="match status" value="2"/>
</dbReference>
<reference evidence="19 20" key="1">
    <citation type="submission" date="2023-01" db="EMBL/GenBank/DDBJ databases">
        <authorList>
            <person name="Kreplak J."/>
        </authorList>
    </citation>
    <scope>NUCLEOTIDE SEQUENCE [LARGE SCALE GENOMIC DNA]</scope>
</reference>
<dbReference type="InterPro" id="IPR023299">
    <property type="entry name" value="ATPase_P-typ_cyto_dom_N"/>
</dbReference>
<evidence type="ECO:0000313" key="20">
    <source>
        <dbReference type="Proteomes" id="UP001157006"/>
    </source>
</evidence>
<dbReference type="FunFam" id="3.40.1110.10:FF:000011">
    <property type="entry name" value="Calcium-transporting ATPase"/>
    <property type="match status" value="1"/>
</dbReference>
<dbReference type="FunFam" id="2.70.150.10:FF:000006">
    <property type="entry name" value="Calcium-transporting ATPase"/>
    <property type="match status" value="1"/>
</dbReference>
<dbReference type="SFLD" id="SFLDS00003">
    <property type="entry name" value="Haloacid_Dehalogenase"/>
    <property type="match status" value="1"/>
</dbReference>
<dbReference type="Pfam" id="PF00689">
    <property type="entry name" value="Cation_ATPase_C"/>
    <property type="match status" value="1"/>
</dbReference>
<dbReference type="InterPro" id="IPR059000">
    <property type="entry name" value="ATPase_P-type_domA"/>
</dbReference>
<dbReference type="GO" id="GO:0046872">
    <property type="term" value="F:metal ion binding"/>
    <property type="evidence" value="ECO:0007669"/>
    <property type="project" value="UniProtKB-KW"/>
</dbReference>
<keyword evidence="11" id="KW-0112">Calmodulin-binding</keyword>
<dbReference type="InterPro" id="IPR006068">
    <property type="entry name" value="ATPase_P-typ_cation-transptr_C"/>
</dbReference>
<dbReference type="Gene3D" id="3.40.50.1000">
    <property type="entry name" value="HAD superfamily/HAD-like"/>
    <property type="match status" value="1"/>
</dbReference>
<feature type="transmembrane region" description="Helical" evidence="17">
    <location>
        <begin position="197"/>
        <end position="217"/>
    </location>
</feature>
<dbReference type="PANTHER" id="PTHR24093">
    <property type="entry name" value="CATION TRANSPORTING ATPASE"/>
    <property type="match status" value="1"/>
</dbReference>
<dbReference type="GO" id="GO:0005886">
    <property type="term" value="C:plasma membrane"/>
    <property type="evidence" value="ECO:0007669"/>
    <property type="project" value="TreeGrafter"/>
</dbReference>
<feature type="transmembrane region" description="Helical" evidence="17">
    <location>
        <begin position="354"/>
        <end position="376"/>
    </location>
</feature>
<dbReference type="SFLD" id="SFLDF00027">
    <property type="entry name" value="p-type_atpase"/>
    <property type="match status" value="1"/>
</dbReference>
<keyword evidence="9 17" id="KW-0067">ATP-binding</keyword>
<dbReference type="FunFam" id="1.20.5.170:FF:000026">
    <property type="entry name" value="Calcium-transporting ATPase"/>
    <property type="match status" value="1"/>
</dbReference>
<evidence type="ECO:0000256" key="4">
    <source>
        <dbReference type="ARBA" id="ARBA00022568"/>
    </source>
</evidence>
<evidence type="ECO:0000256" key="2">
    <source>
        <dbReference type="ARBA" id="ARBA00006124"/>
    </source>
</evidence>
<gene>
    <name evidence="19" type="ORF">VFH_VI003400</name>
</gene>
<dbReference type="InterPro" id="IPR023214">
    <property type="entry name" value="HAD_sf"/>
</dbReference>